<sequence length="193" mass="21689">MSPNNDLPSSSHPSLLDLPSMQSPTLPVEVIENVIDCCSDDTTTLLAFALTCRDLHPRSILVLFTDVYLRRREQLFDFCDALKANPKLRPVVHSVSILWEVFAPFPLLSFLPALRHIALNSFSHDIHRNMQLRQSTLLCCKRFGSGIRSLTIGSALFSTRTGFLQLLSAFPDLEDLTCEGVWIKQKHEATPLV</sequence>
<name>A0A4Q9P902_9APHY</name>
<dbReference type="Proteomes" id="UP000292082">
    <property type="component" value="Unassembled WGS sequence"/>
</dbReference>
<dbReference type="AlphaFoldDB" id="A0A4Q9P902"/>
<proteinExistence type="predicted"/>
<gene>
    <name evidence="1" type="ORF">BD310DRAFT_769679</name>
</gene>
<reference evidence="1 2" key="1">
    <citation type="submission" date="2019-01" db="EMBL/GenBank/DDBJ databases">
        <title>Draft genome sequences of three monokaryotic isolates of the white-rot basidiomycete fungus Dichomitus squalens.</title>
        <authorList>
            <consortium name="DOE Joint Genome Institute"/>
            <person name="Lopez S.C."/>
            <person name="Andreopoulos B."/>
            <person name="Pangilinan J."/>
            <person name="Lipzen A."/>
            <person name="Riley R."/>
            <person name="Ahrendt S."/>
            <person name="Ng V."/>
            <person name="Barry K."/>
            <person name="Daum C."/>
            <person name="Grigoriev I.V."/>
            <person name="Hilden K.S."/>
            <person name="Makela M.R."/>
            <person name="de Vries R.P."/>
        </authorList>
    </citation>
    <scope>NUCLEOTIDE SEQUENCE [LARGE SCALE GENOMIC DNA]</scope>
    <source>
        <strain evidence="1 2">CBS 464.89</strain>
    </source>
</reference>
<protein>
    <submittedName>
        <fullName evidence="1">Uncharacterized protein</fullName>
    </submittedName>
</protein>
<evidence type="ECO:0000313" key="2">
    <source>
        <dbReference type="Proteomes" id="UP000292082"/>
    </source>
</evidence>
<dbReference type="EMBL" id="ML145408">
    <property type="protein sequence ID" value="TBU51079.1"/>
    <property type="molecule type" value="Genomic_DNA"/>
</dbReference>
<accession>A0A4Q9P902</accession>
<evidence type="ECO:0000313" key="1">
    <source>
        <dbReference type="EMBL" id="TBU51079.1"/>
    </source>
</evidence>
<keyword evidence="2" id="KW-1185">Reference proteome</keyword>
<feature type="non-terminal residue" evidence="1">
    <location>
        <position position="193"/>
    </location>
</feature>
<organism evidence="1 2">
    <name type="scientific">Dichomitus squalens</name>
    <dbReference type="NCBI Taxonomy" id="114155"/>
    <lineage>
        <taxon>Eukaryota</taxon>
        <taxon>Fungi</taxon>
        <taxon>Dikarya</taxon>
        <taxon>Basidiomycota</taxon>
        <taxon>Agaricomycotina</taxon>
        <taxon>Agaricomycetes</taxon>
        <taxon>Polyporales</taxon>
        <taxon>Polyporaceae</taxon>
        <taxon>Dichomitus</taxon>
    </lineage>
</organism>